<dbReference type="AlphaFoldDB" id="A0A6C0BZ99"/>
<feature type="region of interest" description="Disordered" evidence="1">
    <location>
        <begin position="1"/>
        <end position="21"/>
    </location>
</feature>
<reference evidence="2" key="1">
    <citation type="journal article" date="2020" name="Nature">
        <title>Giant virus diversity and host interactions through global metagenomics.</title>
        <authorList>
            <person name="Schulz F."/>
            <person name="Roux S."/>
            <person name="Paez-Espino D."/>
            <person name="Jungbluth S."/>
            <person name="Walsh D.A."/>
            <person name="Denef V.J."/>
            <person name="McMahon K.D."/>
            <person name="Konstantinidis K.T."/>
            <person name="Eloe-Fadrosh E.A."/>
            <person name="Kyrpides N.C."/>
            <person name="Woyke T."/>
        </authorList>
    </citation>
    <scope>NUCLEOTIDE SEQUENCE</scope>
    <source>
        <strain evidence="2">GVMAG-M-3300020182-33</strain>
    </source>
</reference>
<evidence type="ECO:0000313" key="2">
    <source>
        <dbReference type="EMBL" id="QHS97677.1"/>
    </source>
</evidence>
<dbReference type="EMBL" id="MN739302">
    <property type="protein sequence ID" value="QHS97677.1"/>
    <property type="molecule type" value="Genomic_DNA"/>
</dbReference>
<evidence type="ECO:0000256" key="1">
    <source>
        <dbReference type="SAM" id="MobiDB-lite"/>
    </source>
</evidence>
<name>A0A6C0BZ99_9ZZZZ</name>
<organism evidence="2">
    <name type="scientific">viral metagenome</name>
    <dbReference type="NCBI Taxonomy" id="1070528"/>
    <lineage>
        <taxon>unclassified sequences</taxon>
        <taxon>metagenomes</taxon>
        <taxon>organismal metagenomes</taxon>
    </lineage>
</organism>
<accession>A0A6C0BZ99</accession>
<feature type="compositionally biased region" description="Basic and acidic residues" evidence="1">
    <location>
        <begin position="9"/>
        <end position="21"/>
    </location>
</feature>
<sequence length="183" mass="19844">MARATTFERGQHSCEPPAEREPSLALRGVAAWRGRLARPLGAAAWRSRFSEQTMTGASQSHPSTRIANGRLHSRGAVCVFVEPVAAKRQHTAADQKNDIVDHSERIGLSLFPALDIFGVDFHEHKIQNHEAEANAVYQRVVYQGPLRVVNVGGGAAGNDGASFSFMSNVISVSAVTMLRNNDL</sequence>
<proteinExistence type="predicted"/>
<protein>
    <submittedName>
        <fullName evidence="2">Uncharacterized protein</fullName>
    </submittedName>
</protein>